<sequence>MFRALVYVSCFLVFGCSQKKEDFFFKTLDSNSTGIDFKNQISNTPKLNILNYLYFYNGGGVCAGDFNNDGFVDIYFTSNQQADKLYLNQGHLKFKDITAISGIDNSDGWTNGVTSVDINNDGLLDIYISKTSNYLNIKGKNLLFVNKGNIDGFPSFKEESQMYGLDISGFSTQAVFFDYDLDGDLDMFLLNHSVHPNRTYGNGKIRESIDAQSGDRLFENREGTFVDVSAESKIFQGKIGYGLGLSVGDLNDDNYPDLYIGNDFFENDYVYINQKNGSFKDIISSQSDKIGHTTHYSMGNAISDLNNDGLSDILSLDMLPEDLITYRTSGQEYPYQIYNQYLSNGYSPQYMQNTLQLNMGNEAFSEVAFLSGIAATEWSWSPLIADFDNDGNKDLYITNGILGATNDMDFINFISNDKIQKHLDKGVREADMAFIKEIPQKKTINYFYRNNGNLTFENVTKQWVKSIPSFSNGAVYADLDNDGDLDIVVNNVNDNAFVLENTIQNKLPSSYLKISFIGSEKNLFGIGAKVKLFVKGQIQIQENYTTNGYLSAKEPKLYFGLGTTTLIDSLEVYWPQGSVQKLKNVKSNQELVINIKDTTTFNSSNPIKNPFLKKESDLIPFKHKEQNAFDYNINPLIPYAKSNEGPSISVIDINKDGLEDVFIGGGKGQQSGLFFQTKDGRFQIAPKDIFEDNHTINENTSSAFFDANNDGLQDLIVVNGGNEFENGKPLTPILYINNEGRLIEDAVQFKSIETNASKVTVVDFNNDGNLDICITSNVVPKHFGALPKQYLFLNDGLGNFKDITRSFSIDFQTIGNVEDIVWVDLNNDQFMDAIVVGYWMPITIFINQKGRKLIREKRDELSKTNGFWNTVKVEDFDNDGDMDLMVGNWGLNTRLTASKEHPISLYLNDFDDNGSPETIITYYYQGKETLFANKDELVKKLPYLNKNFLSYKAFAEAKLTDLIPKEKLKHARKTQVFELASCYFENTNGTFKKRNLPLLTQISTVNDIMVDDVNQDGFLDLILVGNNIHINTQLGRLDASYGQLLLNNKNGFFYMENPNLEISGQSEHIAKVKIKNKNYYIISRNNDTPIFLSKNM</sequence>
<dbReference type="InterPro" id="IPR028994">
    <property type="entry name" value="Integrin_alpha_N"/>
</dbReference>
<dbReference type="EMBL" id="QLLQ01000008">
    <property type="protein sequence ID" value="RAJ22823.1"/>
    <property type="molecule type" value="Genomic_DNA"/>
</dbReference>
<protein>
    <submittedName>
        <fullName evidence="3">VCBS repeat protein</fullName>
    </submittedName>
</protein>
<accession>A0A327S5I6</accession>
<dbReference type="RefSeq" id="WP_111625901.1">
    <property type="nucleotide sequence ID" value="NZ_QLLQ01000008.1"/>
</dbReference>
<gene>
    <name evidence="3" type="ORF">LX77_02380</name>
</gene>
<organism evidence="3 4">
    <name type="scientific">Gelidibacter algens</name>
    <dbReference type="NCBI Taxonomy" id="49280"/>
    <lineage>
        <taxon>Bacteria</taxon>
        <taxon>Pseudomonadati</taxon>
        <taxon>Bacteroidota</taxon>
        <taxon>Flavobacteriia</taxon>
        <taxon>Flavobacteriales</taxon>
        <taxon>Flavobacteriaceae</taxon>
        <taxon>Gelidibacter</taxon>
    </lineage>
</organism>
<evidence type="ECO:0000259" key="2">
    <source>
        <dbReference type="Pfam" id="PF07593"/>
    </source>
</evidence>
<dbReference type="Proteomes" id="UP000248987">
    <property type="component" value="Unassembled WGS sequence"/>
</dbReference>
<dbReference type="Pfam" id="PF13517">
    <property type="entry name" value="FG-GAP_3"/>
    <property type="match status" value="5"/>
</dbReference>
<dbReference type="Pfam" id="PF07593">
    <property type="entry name" value="UnbV_ASPIC"/>
    <property type="match status" value="1"/>
</dbReference>
<comment type="caution">
    <text evidence="3">The sequence shown here is derived from an EMBL/GenBank/DDBJ whole genome shotgun (WGS) entry which is preliminary data.</text>
</comment>
<dbReference type="PANTHER" id="PTHR16026">
    <property type="entry name" value="CARTILAGE ACIDIC PROTEIN 1"/>
    <property type="match status" value="1"/>
</dbReference>
<dbReference type="PROSITE" id="PS51257">
    <property type="entry name" value="PROKAR_LIPOPROTEIN"/>
    <property type="match status" value="1"/>
</dbReference>
<evidence type="ECO:0000313" key="4">
    <source>
        <dbReference type="Proteomes" id="UP000248987"/>
    </source>
</evidence>
<dbReference type="SUPFAM" id="SSF69318">
    <property type="entry name" value="Integrin alpha N-terminal domain"/>
    <property type="match status" value="3"/>
</dbReference>
<keyword evidence="1" id="KW-0732">Signal</keyword>
<dbReference type="InterPro" id="IPR011519">
    <property type="entry name" value="UnbV_ASPIC"/>
</dbReference>
<name>A0A327S5I6_9FLAO</name>
<keyword evidence="4" id="KW-1185">Reference proteome</keyword>
<dbReference type="AlphaFoldDB" id="A0A327S5I6"/>
<dbReference type="InterPro" id="IPR013517">
    <property type="entry name" value="FG-GAP"/>
</dbReference>
<dbReference type="Gene3D" id="2.130.10.130">
    <property type="entry name" value="Integrin alpha, N-terminal"/>
    <property type="match status" value="4"/>
</dbReference>
<reference evidence="3 4" key="1">
    <citation type="submission" date="2018-06" db="EMBL/GenBank/DDBJ databases">
        <title>Genomic Encyclopedia of Archaeal and Bacterial Type Strains, Phase II (KMG-II): from individual species to whole genera.</title>
        <authorList>
            <person name="Goeker M."/>
        </authorList>
    </citation>
    <scope>NUCLEOTIDE SEQUENCE [LARGE SCALE GENOMIC DNA]</scope>
    <source>
        <strain evidence="3 4">DSM 12408</strain>
    </source>
</reference>
<feature type="domain" description="ASPIC/UnbV" evidence="2">
    <location>
        <begin position="525"/>
        <end position="591"/>
    </location>
</feature>
<evidence type="ECO:0000313" key="3">
    <source>
        <dbReference type="EMBL" id="RAJ22823.1"/>
    </source>
</evidence>
<proteinExistence type="predicted"/>
<dbReference type="PANTHER" id="PTHR16026:SF0">
    <property type="entry name" value="CARTILAGE ACIDIC PROTEIN 1"/>
    <property type="match status" value="1"/>
</dbReference>
<dbReference type="InterPro" id="IPR027039">
    <property type="entry name" value="Crtac1"/>
</dbReference>
<evidence type="ECO:0000256" key="1">
    <source>
        <dbReference type="ARBA" id="ARBA00022729"/>
    </source>
</evidence>